<feature type="region of interest" description="Disordered" evidence="3">
    <location>
        <begin position="526"/>
        <end position="547"/>
    </location>
</feature>
<dbReference type="SUPFAM" id="SSF57701">
    <property type="entry name" value="Zn2/Cys6 DNA-binding domain"/>
    <property type="match status" value="1"/>
</dbReference>
<name>A0A9N9UN11_9HYPO</name>
<comment type="caution">
    <text evidence="5">The sequence shown here is derived from an EMBL/GenBank/DDBJ whole genome shotgun (WGS) entry which is preliminary data.</text>
</comment>
<dbReference type="InterPro" id="IPR021858">
    <property type="entry name" value="Fun_TF"/>
</dbReference>
<dbReference type="Proteomes" id="UP000754883">
    <property type="component" value="Unassembled WGS sequence"/>
</dbReference>
<feature type="region of interest" description="Disordered" evidence="3">
    <location>
        <begin position="134"/>
        <end position="186"/>
    </location>
</feature>
<gene>
    <name evidence="5" type="ORF">CBYS24578_00007022</name>
</gene>
<accession>A0A9N9UN11</accession>
<keyword evidence="6" id="KW-1185">Reference proteome</keyword>
<feature type="domain" description="Zn(2)-C6 fungal-type" evidence="4">
    <location>
        <begin position="22"/>
        <end position="50"/>
    </location>
</feature>
<dbReference type="CDD" id="cd00067">
    <property type="entry name" value="GAL4"/>
    <property type="match status" value="1"/>
</dbReference>
<dbReference type="AlphaFoldDB" id="A0A9N9UN11"/>
<dbReference type="GO" id="GO:0008270">
    <property type="term" value="F:zinc ion binding"/>
    <property type="evidence" value="ECO:0007669"/>
    <property type="project" value="InterPro"/>
</dbReference>
<dbReference type="PROSITE" id="PS00463">
    <property type="entry name" value="ZN2_CY6_FUNGAL_1"/>
    <property type="match status" value="1"/>
</dbReference>
<dbReference type="GO" id="GO:0005634">
    <property type="term" value="C:nucleus"/>
    <property type="evidence" value="ECO:0007669"/>
    <property type="project" value="UniProtKB-SubCell"/>
</dbReference>
<dbReference type="OrthoDB" id="3477330at2759"/>
<dbReference type="PROSITE" id="PS50048">
    <property type="entry name" value="ZN2_CY6_FUNGAL_2"/>
    <property type="match status" value="1"/>
</dbReference>
<dbReference type="InterPro" id="IPR036864">
    <property type="entry name" value="Zn2-C6_fun-type_DNA-bd_sf"/>
</dbReference>
<reference evidence="6" key="1">
    <citation type="submission" date="2019-06" db="EMBL/GenBank/DDBJ databases">
        <authorList>
            <person name="Broberg M."/>
        </authorList>
    </citation>
    <scope>NUCLEOTIDE SEQUENCE [LARGE SCALE GENOMIC DNA]</scope>
</reference>
<evidence type="ECO:0000256" key="2">
    <source>
        <dbReference type="ARBA" id="ARBA00023242"/>
    </source>
</evidence>
<dbReference type="PANTHER" id="PTHR37534">
    <property type="entry name" value="TRANSCRIPTIONAL ACTIVATOR PROTEIN UGA3"/>
    <property type="match status" value="1"/>
</dbReference>
<dbReference type="GO" id="GO:0000981">
    <property type="term" value="F:DNA-binding transcription factor activity, RNA polymerase II-specific"/>
    <property type="evidence" value="ECO:0007669"/>
    <property type="project" value="InterPro"/>
</dbReference>
<protein>
    <recommendedName>
        <fullName evidence="4">Zn(2)-C6 fungal-type domain-containing protein</fullName>
    </recommendedName>
</protein>
<proteinExistence type="predicted"/>
<evidence type="ECO:0000313" key="6">
    <source>
        <dbReference type="Proteomes" id="UP000754883"/>
    </source>
</evidence>
<dbReference type="PANTHER" id="PTHR37534:SF46">
    <property type="entry name" value="ZN(II)2CYS6 TRANSCRIPTION FACTOR (EUROFUNG)"/>
    <property type="match status" value="1"/>
</dbReference>
<dbReference type="Pfam" id="PF00172">
    <property type="entry name" value="Zn_clus"/>
    <property type="match status" value="1"/>
</dbReference>
<sequence>MSPPSGGHQPLALTRHKKTFTGCWTCRARRIRCDEGKPGCRQCRRKGVLCEGYDVRLQWVRNNRSGDDFPSLFAPRSGIAPDSNRVIFKAGAVDQILAILDSHEAGTAKDSAANGKHEDFSRFLDCFGVFRSARTPTPIPPPPAVTGDGGSSGNVTDDNNYRGEAGGGGKLPPNSNLGRSRCNTNGRQSSAQSCIDVAGGYSLSPESATSSGLHSNGGPLQEGNESSSPCYSRLDTLQNPISTLETTPQEEEVSFAELLQTARIIPALDIGPDKNHHPLEPSSEDVDALTATGQLILHGGAQDDEHFLFGDIDCNEMGIGPSFVAPSLGEGSPLCRSVSSHLKSDENFLLDHYSKRVLYLFCVIDHGKSPWKSIHLPRALQARGECTVHGSTSMIREALVNTLLAISAFFLSNDCQSMFQLDDALGWWSAADAYRCRAINLLRNAVECDLHSRAPPKYKEFLATALSMVTMNAISGDTETCKTHLDGAYHLMQQAKQWKHRYSPKAASLHRIYFFLRVIYESTAPSSDRKSRQSGYQSRARGGGGEKPIDIFCREFLRPQRLQGSEPMRNDLDGQKACFERVYGIPDNLLLLLADVIDLLDKINELNDGTTDGAASSRVSDLLEMECEILEKAVMDWPVNVGLDQQVADTASLQAKFVHHHTIAFYNALIIYFGRNVRQVGHRYLSPYVEAVLNSMEAIEALKVGMPVVAAPTLWPAFIAATEAFEPGLQERFRHWYQHAEIYRFESLRMGLKVLEEVWEEGSLFRQQKACRWREIVERRGICLILS</sequence>
<evidence type="ECO:0000256" key="3">
    <source>
        <dbReference type="SAM" id="MobiDB-lite"/>
    </source>
</evidence>
<organism evidence="5 6">
    <name type="scientific">Clonostachys byssicola</name>
    <dbReference type="NCBI Taxonomy" id="160290"/>
    <lineage>
        <taxon>Eukaryota</taxon>
        <taxon>Fungi</taxon>
        <taxon>Dikarya</taxon>
        <taxon>Ascomycota</taxon>
        <taxon>Pezizomycotina</taxon>
        <taxon>Sordariomycetes</taxon>
        <taxon>Hypocreomycetidae</taxon>
        <taxon>Hypocreales</taxon>
        <taxon>Bionectriaceae</taxon>
        <taxon>Clonostachys</taxon>
    </lineage>
</organism>
<dbReference type="EMBL" id="CABFNO020001476">
    <property type="protein sequence ID" value="CAG9990775.1"/>
    <property type="molecule type" value="Genomic_DNA"/>
</dbReference>
<feature type="region of interest" description="Disordered" evidence="3">
    <location>
        <begin position="205"/>
        <end position="231"/>
    </location>
</feature>
<dbReference type="Gene3D" id="4.10.240.10">
    <property type="entry name" value="Zn(2)-C6 fungal-type DNA-binding domain"/>
    <property type="match status" value="1"/>
</dbReference>
<evidence type="ECO:0000256" key="1">
    <source>
        <dbReference type="ARBA" id="ARBA00004123"/>
    </source>
</evidence>
<comment type="subcellular location">
    <subcellularLocation>
        <location evidence="1">Nucleus</location>
    </subcellularLocation>
</comment>
<evidence type="ECO:0000259" key="4">
    <source>
        <dbReference type="PROSITE" id="PS50048"/>
    </source>
</evidence>
<dbReference type="Pfam" id="PF11951">
    <property type="entry name" value="Fungal_trans_2"/>
    <property type="match status" value="1"/>
</dbReference>
<reference evidence="5 6" key="2">
    <citation type="submission" date="2021-10" db="EMBL/GenBank/DDBJ databases">
        <authorList>
            <person name="Piombo E."/>
        </authorList>
    </citation>
    <scope>NUCLEOTIDE SEQUENCE [LARGE SCALE GENOMIC DNA]</scope>
</reference>
<dbReference type="SMART" id="SM00066">
    <property type="entry name" value="GAL4"/>
    <property type="match status" value="1"/>
</dbReference>
<keyword evidence="2" id="KW-0539">Nucleus</keyword>
<dbReference type="InterPro" id="IPR001138">
    <property type="entry name" value="Zn2Cys6_DnaBD"/>
</dbReference>
<feature type="compositionally biased region" description="Polar residues" evidence="3">
    <location>
        <begin position="173"/>
        <end position="186"/>
    </location>
</feature>
<evidence type="ECO:0000313" key="5">
    <source>
        <dbReference type="EMBL" id="CAG9990775.1"/>
    </source>
</evidence>
<feature type="compositionally biased region" description="Polar residues" evidence="3">
    <location>
        <begin position="205"/>
        <end position="214"/>
    </location>
</feature>